<protein>
    <submittedName>
        <fullName evidence="1">Uncharacterized protein</fullName>
    </submittedName>
</protein>
<evidence type="ECO:0000313" key="1">
    <source>
        <dbReference type="EMBL" id="CUR32682.1"/>
    </source>
</evidence>
<keyword evidence="2" id="KW-1185">Reference proteome</keyword>
<dbReference type="Proteomes" id="UP000184315">
    <property type="component" value="Unassembled WGS sequence"/>
</dbReference>
<gene>
    <name evidence="1" type="ORF">PL9214490229</name>
</gene>
<dbReference type="AlphaFoldDB" id="A0A1J1LKY1"/>
<reference evidence="2" key="1">
    <citation type="submission" date="2015-10" db="EMBL/GenBank/DDBJ databases">
        <authorList>
            <person name="Regsiter A."/>
            <person name="william w."/>
        </authorList>
    </citation>
    <scope>NUCLEOTIDE SEQUENCE [LARGE SCALE GENOMIC DNA]</scope>
</reference>
<evidence type="ECO:0000313" key="2">
    <source>
        <dbReference type="Proteomes" id="UP000184315"/>
    </source>
</evidence>
<dbReference type="EMBL" id="CZDF01000154">
    <property type="protein sequence ID" value="CUR32682.1"/>
    <property type="molecule type" value="Genomic_DNA"/>
</dbReference>
<accession>A0A1J1LKY1</accession>
<name>A0A1J1LKY1_9CYAN</name>
<proteinExistence type="predicted"/>
<sequence length="40" mass="4695">MRIKHLTQKFPGKSQALGRISSDYWGQTRPKPGYFTQKWA</sequence>
<organism evidence="1 2">
    <name type="scientific">Planktothrix tepida PCC 9214</name>
    <dbReference type="NCBI Taxonomy" id="671072"/>
    <lineage>
        <taxon>Bacteria</taxon>
        <taxon>Bacillati</taxon>
        <taxon>Cyanobacteriota</taxon>
        <taxon>Cyanophyceae</taxon>
        <taxon>Oscillatoriophycideae</taxon>
        <taxon>Oscillatoriales</taxon>
        <taxon>Microcoleaceae</taxon>
        <taxon>Planktothrix</taxon>
    </lineage>
</organism>